<name>A0A494X8H8_9BURK</name>
<gene>
    <name evidence="1" type="ORF">D7S86_23055</name>
</gene>
<accession>A0A494X8H8</accession>
<dbReference type="Gene3D" id="3.90.210.10">
    <property type="entry name" value="Heat-Labile Enterotoxin, subunit A"/>
    <property type="match status" value="1"/>
</dbReference>
<protein>
    <submittedName>
        <fullName evidence="1">Uncharacterized protein</fullName>
    </submittedName>
</protein>
<reference evidence="1 2" key="1">
    <citation type="submission" date="2018-10" db="EMBL/GenBank/DDBJ databases">
        <title>Robbsia sp. DHC34, isolated from soil.</title>
        <authorList>
            <person name="Gao Z.-H."/>
            <person name="Qiu L.-H."/>
        </authorList>
    </citation>
    <scope>NUCLEOTIDE SEQUENCE [LARGE SCALE GENOMIC DNA]</scope>
    <source>
        <strain evidence="1 2">DHC34</strain>
    </source>
</reference>
<dbReference type="EMBL" id="RBZU01000013">
    <property type="protein sequence ID" value="RKP47037.1"/>
    <property type="molecule type" value="Genomic_DNA"/>
</dbReference>
<keyword evidence="2" id="KW-1185">Reference proteome</keyword>
<sequence>MGVLHQGPVFRGDGRHYDEIFKLGFKIRKNYDSVSEINGIRMAFGGDADALGFDGRGISTSADYGAALGYAKKHKGYVYLIHADFEGFDLYGGAQYGNLVRQQLSWEKMHETMLRYLKHPGRHEINFARDIPGSMVVGAFDSDGTFIPNPDFTGKWS</sequence>
<proteinExistence type="predicted"/>
<dbReference type="SUPFAM" id="SSF56399">
    <property type="entry name" value="ADP-ribosylation"/>
    <property type="match status" value="1"/>
</dbReference>
<dbReference type="Proteomes" id="UP000270342">
    <property type="component" value="Unassembled WGS sequence"/>
</dbReference>
<dbReference type="AlphaFoldDB" id="A0A494X8H8"/>
<evidence type="ECO:0000313" key="1">
    <source>
        <dbReference type="EMBL" id="RKP47037.1"/>
    </source>
</evidence>
<evidence type="ECO:0000313" key="2">
    <source>
        <dbReference type="Proteomes" id="UP000270342"/>
    </source>
</evidence>
<comment type="caution">
    <text evidence="1">The sequence shown here is derived from an EMBL/GenBank/DDBJ whole genome shotgun (WGS) entry which is preliminary data.</text>
</comment>
<organism evidence="1 2">
    <name type="scientific">Pararobbsia silviterrae</name>
    <dbReference type="NCBI Taxonomy" id="1792498"/>
    <lineage>
        <taxon>Bacteria</taxon>
        <taxon>Pseudomonadati</taxon>
        <taxon>Pseudomonadota</taxon>
        <taxon>Betaproteobacteria</taxon>
        <taxon>Burkholderiales</taxon>
        <taxon>Burkholderiaceae</taxon>
        <taxon>Pararobbsia</taxon>
    </lineage>
</organism>